<keyword evidence="1" id="KW-0805">Transcription regulation</keyword>
<organism evidence="6 7">
    <name type="scientific">Blautia obeum</name>
    <dbReference type="NCBI Taxonomy" id="40520"/>
    <lineage>
        <taxon>Bacteria</taxon>
        <taxon>Bacillati</taxon>
        <taxon>Bacillota</taxon>
        <taxon>Clostridia</taxon>
        <taxon>Lachnospirales</taxon>
        <taxon>Lachnospiraceae</taxon>
        <taxon>Blautia</taxon>
    </lineage>
</organism>
<feature type="DNA-binding region" description="H-T-H motif" evidence="4">
    <location>
        <begin position="25"/>
        <end position="44"/>
    </location>
</feature>
<dbReference type="EMBL" id="QRJH01000008">
    <property type="protein sequence ID" value="RHH16754.1"/>
    <property type="molecule type" value="Genomic_DNA"/>
</dbReference>
<protein>
    <submittedName>
        <fullName evidence="6">TetR/AcrR family transcriptional regulator</fullName>
    </submittedName>
</protein>
<name>A0A414VZ49_9FIRM</name>
<keyword evidence="2 4" id="KW-0238">DNA-binding</keyword>
<feature type="domain" description="HTH tetR-type" evidence="5">
    <location>
        <begin position="2"/>
        <end position="62"/>
    </location>
</feature>
<dbReference type="AlphaFoldDB" id="A0A414VZ49"/>
<dbReference type="PROSITE" id="PS50977">
    <property type="entry name" value="HTH_TETR_2"/>
    <property type="match status" value="1"/>
</dbReference>
<evidence type="ECO:0000256" key="2">
    <source>
        <dbReference type="ARBA" id="ARBA00023125"/>
    </source>
</evidence>
<evidence type="ECO:0000313" key="6">
    <source>
        <dbReference type="EMBL" id="RHH16754.1"/>
    </source>
</evidence>
<accession>A0A414VZ49</accession>
<dbReference type="Pfam" id="PF13305">
    <property type="entry name" value="TetR_C_33"/>
    <property type="match status" value="1"/>
</dbReference>
<dbReference type="Gene3D" id="1.10.357.10">
    <property type="entry name" value="Tetracycline Repressor, domain 2"/>
    <property type="match status" value="1"/>
</dbReference>
<dbReference type="SUPFAM" id="SSF46689">
    <property type="entry name" value="Homeodomain-like"/>
    <property type="match status" value="1"/>
</dbReference>
<sequence>MRITKKTVIDTAADIADKNGLHGVSLKVVAERLNIKTPSLYNHIENLDDLLREVAHQGMRNMNMRLERAAIGKIAGNAIKAVGIEYLNYMIEHPGVYETIQWATWNGTHETAQIFENYLDLLRTLISSCQIQKSSTEEVLNILTATIHGYTTLQLRYAFENPEQVRRNLSKALDTVLLGIGELYK</sequence>
<evidence type="ECO:0000256" key="4">
    <source>
        <dbReference type="PROSITE-ProRule" id="PRU00335"/>
    </source>
</evidence>
<proteinExistence type="predicted"/>
<evidence type="ECO:0000259" key="5">
    <source>
        <dbReference type="PROSITE" id="PS50977"/>
    </source>
</evidence>
<dbReference type="GO" id="GO:0003677">
    <property type="term" value="F:DNA binding"/>
    <property type="evidence" value="ECO:0007669"/>
    <property type="project" value="UniProtKB-UniRule"/>
</dbReference>
<evidence type="ECO:0000256" key="1">
    <source>
        <dbReference type="ARBA" id="ARBA00023015"/>
    </source>
</evidence>
<dbReference type="SUPFAM" id="SSF48498">
    <property type="entry name" value="Tetracyclin repressor-like, C-terminal domain"/>
    <property type="match status" value="1"/>
</dbReference>
<dbReference type="InterPro" id="IPR009057">
    <property type="entry name" value="Homeodomain-like_sf"/>
</dbReference>
<dbReference type="Proteomes" id="UP000284024">
    <property type="component" value="Unassembled WGS sequence"/>
</dbReference>
<dbReference type="InterPro" id="IPR036271">
    <property type="entry name" value="Tet_transcr_reg_TetR-rel_C_sf"/>
</dbReference>
<dbReference type="RefSeq" id="WP_118035162.1">
    <property type="nucleotide sequence ID" value="NZ_JAQDEF010000018.1"/>
</dbReference>
<comment type="caution">
    <text evidence="6">The sequence shown here is derived from an EMBL/GenBank/DDBJ whole genome shotgun (WGS) entry which is preliminary data.</text>
</comment>
<keyword evidence="3" id="KW-0804">Transcription</keyword>
<dbReference type="InterPro" id="IPR025996">
    <property type="entry name" value="MT1864/Rv1816-like_C"/>
</dbReference>
<gene>
    <name evidence="6" type="ORF">DW222_14545</name>
</gene>
<reference evidence="6 7" key="1">
    <citation type="submission" date="2018-08" db="EMBL/GenBank/DDBJ databases">
        <title>A genome reference for cultivated species of the human gut microbiota.</title>
        <authorList>
            <person name="Zou Y."/>
            <person name="Xue W."/>
            <person name="Luo G."/>
        </authorList>
    </citation>
    <scope>NUCLEOTIDE SEQUENCE [LARGE SCALE GENOMIC DNA]</scope>
    <source>
        <strain evidence="6 7">AM18-2AC</strain>
    </source>
</reference>
<dbReference type="Gene3D" id="1.10.10.60">
    <property type="entry name" value="Homeodomain-like"/>
    <property type="match status" value="1"/>
</dbReference>
<dbReference type="InterPro" id="IPR001647">
    <property type="entry name" value="HTH_TetR"/>
</dbReference>
<evidence type="ECO:0000256" key="3">
    <source>
        <dbReference type="ARBA" id="ARBA00023163"/>
    </source>
</evidence>
<evidence type="ECO:0000313" key="7">
    <source>
        <dbReference type="Proteomes" id="UP000284024"/>
    </source>
</evidence>